<evidence type="ECO:0000259" key="12">
    <source>
        <dbReference type="PROSITE" id="PS50944"/>
    </source>
</evidence>
<proteinExistence type="inferred from homology"/>
<accession>A0ABR7D7H0</accession>
<evidence type="ECO:0000256" key="6">
    <source>
        <dbReference type="ARBA" id="ARBA00023015"/>
    </source>
</evidence>
<keyword evidence="5" id="KW-0678">Repressor</keyword>
<evidence type="ECO:0000256" key="5">
    <source>
        <dbReference type="ARBA" id="ARBA00022491"/>
    </source>
</evidence>
<dbReference type="InterPro" id="IPR036390">
    <property type="entry name" value="WH_DNA-bd_sf"/>
</dbReference>
<keyword evidence="7" id="KW-0238">DNA-binding</keyword>
<dbReference type="Proteomes" id="UP000596929">
    <property type="component" value="Unassembled WGS sequence"/>
</dbReference>
<keyword evidence="9" id="KW-0804">Transcription</keyword>
<keyword evidence="10" id="KW-0464">Manganese</keyword>
<dbReference type="PROSITE" id="PS50944">
    <property type="entry name" value="HTH_DTXR"/>
    <property type="match status" value="1"/>
</dbReference>
<dbReference type="InterPro" id="IPR036388">
    <property type="entry name" value="WH-like_DNA-bd_sf"/>
</dbReference>
<sequence>MEENFYTTRGYEIQSYTNNLLTSSMEDYLEMIYRGYLADGYIRLSKLASLLNVKDSSASKMVQKLGKLKLINYEKYGVITLTPKGIEIGHFLLYRHNILEDFLRLLGGEDNLLVETELIEHVISKKTVNNIHLLNGFFYENKEILDKFLEYKDKSLSKDIKS</sequence>
<dbReference type="RefSeq" id="WP_032119094.1">
    <property type="nucleotide sequence ID" value="NZ_JACOOO010000001.1"/>
</dbReference>
<evidence type="ECO:0000313" key="13">
    <source>
        <dbReference type="EMBL" id="MBC5627332.1"/>
    </source>
</evidence>
<keyword evidence="6" id="KW-0805">Transcription regulation</keyword>
<keyword evidence="8" id="KW-0010">Activator</keyword>
<dbReference type="SUPFAM" id="SSF46785">
    <property type="entry name" value="Winged helix' DNA-binding domain"/>
    <property type="match status" value="1"/>
</dbReference>
<dbReference type="InterPro" id="IPR036421">
    <property type="entry name" value="Fe_dep_repressor_sf"/>
</dbReference>
<dbReference type="Pfam" id="PF01325">
    <property type="entry name" value="Fe_dep_repress"/>
    <property type="match status" value="1"/>
</dbReference>
<feature type="domain" description="HTH dtxR-type" evidence="12">
    <location>
        <begin position="21"/>
        <end position="82"/>
    </location>
</feature>
<name>A0ABR7D7H0_9CLOT</name>
<dbReference type="PANTHER" id="PTHR33238:SF11">
    <property type="entry name" value="TRANSCRIPTIONAL REGULATOR MNTR"/>
    <property type="match status" value="1"/>
</dbReference>
<evidence type="ECO:0000256" key="3">
    <source>
        <dbReference type="ARBA" id="ARBA00011738"/>
    </source>
</evidence>
<dbReference type="Gene3D" id="1.10.60.10">
    <property type="entry name" value="Iron dependent repressor, metal binding and dimerisation domain"/>
    <property type="match status" value="1"/>
</dbReference>
<dbReference type="InterPro" id="IPR001367">
    <property type="entry name" value="Fe_dep_repressor"/>
</dbReference>
<dbReference type="InterPro" id="IPR022687">
    <property type="entry name" value="HTH_DTXR"/>
</dbReference>
<dbReference type="SUPFAM" id="SSF47979">
    <property type="entry name" value="Iron-dependent repressor protein, dimerization domain"/>
    <property type="match status" value="1"/>
</dbReference>
<comment type="similarity">
    <text evidence="2">Belongs to the DtxR/MntR family.</text>
</comment>
<evidence type="ECO:0000256" key="7">
    <source>
        <dbReference type="ARBA" id="ARBA00023125"/>
    </source>
</evidence>
<evidence type="ECO:0000256" key="9">
    <source>
        <dbReference type="ARBA" id="ARBA00023163"/>
    </source>
</evidence>
<dbReference type="EMBL" id="JACOOO010000001">
    <property type="protein sequence ID" value="MBC5627332.1"/>
    <property type="molecule type" value="Genomic_DNA"/>
</dbReference>
<evidence type="ECO:0000256" key="4">
    <source>
        <dbReference type="ARBA" id="ARBA00022490"/>
    </source>
</evidence>
<comment type="subcellular location">
    <subcellularLocation>
        <location evidence="1">Cytoplasm</location>
    </subcellularLocation>
</comment>
<gene>
    <name evidence="13" type="ORF">H8S20_00335</name>
</gene>
<protein>
    <recommendedName>
        <fullName evidence="11">Manganese transport regulator</fullName>
    </recommendedName>
</protein>
<dbReference type="InterPro" id="IPR022689">
    <property type="entry name" value="Iron_dep_repressor"/>
</dbReference>
<comment type="caution">
    <text evidence="13">The sequence shown here is derived from an EMBL/GenBank/DDBJ whole genome shotgun (WGS) entry which is preliminary data.</text>
</comment>
<keyword evidence="14" id="KW-1185">Reference proteome</keyword>
<evidence type="ECO:0000256" key="8">
    <source>
        <dbReference type="ARBA" id="ARBA00023159"/>
    </source>
</evidence>
<evidence type="ECO:0000256" key="10">
    <source>
        <dbReference type="ARBA" id="ARBA00023211"/>
    </source>
</evidence>
<dbReference type="SMART" id="SM00529">
    <property type="entry name" value="HTH_DTXR"/>
    <property type="match status" value="1"/>
</dbReference>
<evidence type="ECO:0000256" key="11">
    <source>
        <dbReference type="ARBA" id="ARBA00032593"/>
    </source>
</evidence>
<organism evidence="13 14">
    <name type="scientific">Clostridium hominis</name>
    <dbReference type="NCBI Taxonomy" id="2763036"/>
    <lineage>
        <taxon>Bacteria</taxon>
        <taxon>Bacillati</taxon>
        <taxon>Bacillota</taxon>
        <taxon>Clostridia</taxon>
        <taxon>Eubacteriales</taxon>
        <taxon>Clostridiaceae</taxon>
        <taxon>Clostridium</taxon>
    </lineage>
</organism>
<evidence type="ECO:0000256" key="2">
    <source>
        <dbReference type="ARBA" id="ARBA00007871"/>
    </source>
</evidence>
<dbReference type="InterPro" id="IPR050536">
    <property type="entry name" value="DtxR_MntR_Metal-Reg"/>
</dbReference>
<evidence type="ECO:0000256" key="1">
    <source>
        <dbReference type="ARBA" id="ARBA00004496"/>
    </source>
</evidence>
<evidence type="ECO:0000313" key="14">
    <source>
        <dbReference type="Proteomes" id="UP000596929"/>
    </source>
</evidence>
<keyword evidence="4" id="KW-0963">Cytoplasm</keyword>
<comment type="subunit">
    <text evidence="3">Homodimer.</text>
</comment>
<reference evidence="13 14" key="1">
    <citation type="submission" date="2020-08" db="EMBL/GenBank/DDBJ databases">
        <title>Genome public.</title>
        <authorList>
            <person name="Liu C."/>
            <person name="Sun Q."/>
        </authorList>
    </citation>
    <scope>NUCLEOTIDE SEQUENCE [LARGE SCALE GENOMIC DNA]</scope>
    <source>
        <strain evidence="13 14">NSJ-6</strain>
    </source>
</reference>
<dbReference type="Pfam" id="PF02742">
    <property type="entry name" value="Fe_dep_repr_C"/>
    <property type="match status" value="1"/>
</dbReference>
<dbReference type="PANTHER" id="PTHR33238">
    <property type="entry name" value="IRON (METAL) DEPENDENT REPRESSOR, DTXR FAMILY"/>
    <property type="match status" value="1"/>
</dbReference>
<dbReference type="Gene3D" id="1.10.10.10">
    <property type="entry name" value="Winged helix-like DNA-binding domain superfamily/Winged helix DNA-binding domain"/>
    <property type="match status" value="1"/>
</dbReference>